<dbReference type="OrthoDB" id="1933825at2759"/>
<dbReference type="PANTHER" id="PTHR47287">
    <property type="entry name" value="C2H2 AND C2HC ZINC FINGERS SUPERFAMILY PROTEIN"/>
    <property type="match status" value="1"/>
</dbReference>
<evidence type="ECO:0000256" key="3">
    <source>
        <dbReference type="ARBA" id="ARBA00022771"/>
    </source>
</evidence>
<keyword evidence="5" id="KW-0539">Nucleus</keyword>
<evidence type="ECO:0000313" key="8">
    <source>
        <dbReference type="EMBL" id="KMZ59178.1"/>
    </source>
</evidence>
<dbReference type="InterPro" id="IPR036236">
    <property type="entry name" value="Znf_C2H2_sf"/>
</dbReference>
<dbReference type="Proteomes" id="UP000036987">
    <property type="component" value="Unassembled WGS sequence"/>
</dbReference>
<name>A0A0K9NRG2_ZOSMR</name>
<dbReference type="GO" id="GO:0009788">
    <property type="term" value="P:negative regulation of abscisic acid-activated signaling pathway"/>
    <property type="evidence" value="ECO:0007669"/>
    <property type="project" value="InterPro"/>
</dbReference>
<sequence>MNGMEEADHIIKRKEPVLELGLSSGGGTSSRGVELIRVMELNLIGKRLGEDSKVKIETRVFSCAYCDKKFLNSQALGGHQNAHKRERTLAKRNHRASSSSSSINLIMYKKQEKYQLQSMSNYRNVFGKKGAGF</sequence>
<gene>
    <name evidence="8" type="ORF">ZOSMA_6G01090</name>
</gene>
<dbReference type="PANTHER" id="PTHR47287:SF15">
    <property type="entry name" value="ZINC FINGER PROTEIN 3-LIKE"/>
    <property type="match status" value="1"/>
</dbReference>
<evidence type="ECO:0000256" key="2">
    <source>
        <dbReference type="ARBA" id="ARBA00022723"/>
    </source>
</evidence>
<dbReference type="EMBL" id="LFYR01001803">
    <property type="protein sequence ID" value="KMZ59178.1"/>
    <property type="molecule type" value="Genomic_DNA"/>
</dbReference>
<organism evidence="8 9">
    <name type="scientific">Zostera marina</name>
    <name type="common">Eelgrass</name>
    <dbReference type="NCBI Taxonomy" id="29655"/>
    <lineage>
        <taxon>Eukaryota</taxon>
        <taxon>Viridiplantae</taxon>
        <taxon>Streptophyta</taxon>
        <taxon>Embryophyta</taxon>
        <taxon>Tracheophyta</taxon>
        <taxon>Spermatophyta</taxon>
        <taxon>Magnoliopsida</taxon>
        <taxon>Liliopsida</taxon>
        <taxon>Zosteraceae</taxon>
        <taxon>Zostera</taxon>
    </lineage>
</organism>
<reference evidence="9" key="1">
    <citation type="journal article" date="2016" name="Nature">
        <title>The genome of the seagrass Zostera marina reveals angiosperm adaptation to the sea.</title>
        <authorList>
            <person name="Olsen J.L."/>
            <person name="Rouze P."/>
            <person name="Verhelst B."/>
            <person name="Lin Y.-C."/>
            <person name="Bayer T."/>
            <person name="Collen J."/>
            <person name="Dattolo E."/>
            <person name="De Paoli E."/>
            <person name="Dittami S."/>
            <person name="Maumus F."/>
            <person name="Michel G."/>
            <person name="Kersting A."/>
            <person name="Lauritano C."/>
            <person name="Lohaus R."/>
            <person name="Toepel M."/>
            <person name="Tonon T."/>
            <person name="Vanneste K."/>
            <person name="Amirebrahimi M."/>
            <person name="Brakel J."/>
            <person name="Bostroem C."/>
            <person name="Chovatia M."/>
            <person name="Grimwood J."/>
            <person name="Jenkins J.W."/>
            <person name="Jueterbock A."/>
            <person name="Mraz A."/>
            <person name="Stam W.T."/>
            <person name="Tice H."/>
            <person name="Bornberg-Bauer E."/>
            <person name="Green P.J."/>
            <person name="Pearson G.A."/>
            <person name="Procaccini G."/>
            <person name="Duarte C.M."/>
            <person name="Schmutz J."/>
            <person name="Reusch T.B.H."/>
            <person name="Van de Peer Y."/>
        </authorList>
    </citation>
    <scope>NUCLEOTIDE SEQUENCE [LARGE SCALE GENOMIC DNA]</scope>
    <source>
        <strain evidence="9">cv. Finnish</strain>
    </source>
</reference>
<keyword evidence="4" id="KW-0862">Zinc</keyword>
<keyword evidence="2" id="KW-0479">Metal-binding</keyword>
<comment type="subcellular location">
    <subcellularLocation>
        <location evidence="1">Nucleus</location>
    </subcellularLocation>
</comment>
<keyword evidence="3 6" id="KW-0863">Zinc-finger</keyword>
<proteinExistence type="predicted"/>
<evidence type="ECO:0000256" key="5">
    <source>
        <dbReference type="ARBA" id="ARBA00023242"/>
    </source>
</evidence>
<dbReference type="InterPro" id="IPR044246">
    <property type="entry name" value="ZFP3-like"/>
</dbReference>
<evidence type="ECO:0000256" key="4">
    <source>
        <dbReference type="ARBA" id="ARBA00022833"/>
    </source>
</evidence>
<dbReference type="PROSITE" id="PS50157">
    <property type="entry name" value="ZINC_FINGER_C2H2_2"/>
    <property type="match status" value="1"/>
</dbReference>
<dbReference type="PROSITE" id="PS00028">
    <property type="entry name" value="ZINC_FINGER_C2H2_1"/>
    <property type="match status" value="1"/>
</dbReference>
<keyword evidence="9" id="KW-1185">Reference proteome</keyword>
<dbReference type="SUPFAM" id="SSF57667">
    <property type="entry name" value="beta-beta-alpha zinc fingers"/>
    <property type="match status" value="1"/>
</dbReference>
<dbReference type="AlphaFoldDB" id="A0A0K9NRG2"/>
<dbReference type="GO" id="GO:0005634">
    <property type="term" value="C:nucleus"/>
    <property type="evidence" value="ECO:0007669"/>
    <property type="project" value="UniProtKB-SubCell"/>
</dbReference>
<evidence type="ECO:0000313" key="9">
    <source>
        <dbReference type="Proteomes" id="UP000036987"/>
    </source>
</evidence>
<evidence type="ECO:0000256" key="1">
    <source>
        <dbReference type="ARBA" id="ARBA00004123"/>
    </source>
</evidence>
<evidence type="ECO:0000256" key="6">
    <source>
        <dbReference type="PROSITE-ProRule" id="PRU00042"/>
    </source>
</evidence>
<dbReference type="Gene3D" id="3.30.160.60">
    <property type="entry name" value="Classic Zinc Finger"/>
    <property type="match status" value="1"/>
</dbReference>
<evidence type="ECO:0000259" key="7">
    <source>
        <dbReference type="PROSITE" id="PS50157"/>
    </source>
</evidence>
<dbReference type="InterPro" id="IPR013087">
    <property type="entry name" value="Znf_C2H2_type"/>
</dbReference>
<protein>
    <recommendedName>
        <fullName evidence="7">C2H2-type domain-containing protein</fullName>
    </recommendedName>
</protein>
<comment type="caution">
    <text evidence="8">The sequence shown here is derived from an EMBL/GenBank/DDBJ whole genome shotgun (WGS) entry which is preliminary data.</text>
</comment>
<accession>A0A0K9NRG2</accession>
<dbReference type="GO" id="GO:0008270">
    <property type="term" value="F:zinc ion binding"/>
    <property type="evidence" value="ECO:0007669"/>
    <property type="project" value="UniProtKB-KW"/>
</dbReference>
<feature type="domain" description="C2H2-type" evidence="7">
    <location>
        <begin position="61"/>
        <end position="88"/>
    </location>
</feature>